<dbReference type="GO" id="GO:0008553">
    <property type="term" value="F:P-type proton-exporting transporter activity"/>
    <property type="evidence" value="ECO:0007669"/>
    <property type="project" value="UniProtKB-UniRule"/>
</dbReference>
<keyword evidence="9 16" id="KW-0067">ATP-binding</keyword>
<dbReference type="EC" id="7.1.2.1" evidence="16"/>
<dbReference type="InterPro" id="IPR001757">
    <property type="entry name" value="P_typ_ATPase"/>
</dbReference>
<comment type="subcellular location">
    <subcellularLocation>
        <location evidence="1 16">Cell membrane</location>
        <topology evidence="1 16">Multi-pass membrane protein</topology>
    </subcellularLocation>
</comment>
<evidence type="ECO:0000256" key="11">
    <source>
        <dbReference type="ARBA" id="ARBA00022967"/>
    </source>
</evidence>
<keyword evidence="10 16" id="KW-0460">Magnesium</keyword>
<proteinExistence type="inferred from homology"/>
<dbReference type="InterPro" id="IPR008250">
    <property type="entry name" value="ATPase_P-typ_transduc_dom_A_sf"/>
</dbReference>
<evidence type="ECO:0000256" key="1">
    <source>
        <dbReference type="ARBA" id="ARBA00004651"/>
    </source>
</evidence>
<keyword evidence="11 16" id="KW-1278">Translocase</keyword>
<keyword evidence="5 16" id="KW-0812">Transmembrane</keyword>
<feature type="transmembrane region" description="Helical" evidence="16">
    <location>
        <begin position="750"/>
        <end position="769"/>
    </location>
</feature>
<dbReference type="NCBIfam" id="TIGR01494">
    <property type="entry name" value="ATPase_P-type"/>
    <property type="match status" value="2"/>
</dbReference>
<dbReference type="Gene3D" id="3.40.50.1000">
    <property type="entry name" value="HAD superfamily/HAD-like"/>
    <property type="match status" value="1"/>
</dbReference>
<evidence type="ECO:0000259" key="17">
    <source>
        <dbReference type="SMART" id="SM00831"/>
    </source>
</evidence>
<evidence type="ECO:0000256" key="2">
    <source>
        <dbReference type="ARBA" id="ARBA00008804"/>
    </source>
</evidence>
<dbReference type="FunFam" id="3.40.1110.10:FF:000005">
    <property type="entry name" value="Plasma membrane ATPase"/>
    <property type="match status" value="1"/>
</dbReference>
<dbReference type="SUPFAM" id="SSF56784">
    <property type="entry name" value="HAD-like"/>
    <property type="match status" value="1"/>
</dbReference>
<dbReference type="FunFam" id="1.20.1110.10:FF:000045">
    <property type="entry name" value="ATPase 4 plasma membrane-type"/>
    <property type="match status" value="1"/>
</dbReference>
<keyword evidence="7 16" id="KW-0547">Nucleotide-binding</keyword>
<comment type="caution">
    <text evidence="18">The sequence shown here is derived from an EMBL/GenBank/DDBJ whole genome shotgun (WGS) entry which is preliminary data.</text>
</comment>
<dbReference type="GO" id="GO:0005886">
    <property type="term" value="C:plasma membrane"/>
    <property type="evidence" value="ECO:0007669"/>
    <property type="project" value="UniProtKB-SubCell"/>
</dbReference>
<comment type="catalytic activity">
    <reaction evidence="15 16">
        <text>ATP + H2O + H(+)(in) = ADP + phosphate + 2 H(+)(out)</text>
        <dbReference type="Rhea" id="RHEA:20852"/>
        <dbReference type="ChEBI" id="CHEBI:15377"/>
        <dbReference type="ChEBI" id="CHEBI:15378"/>
        <dbReference type="ChEBI" id="CHEBI:30616"/>
        <dbReference type="ChEBI" id="CHEBI:43474"/>
        <dbReference type="ChEBI" id="CHEBI:456216"/>
        <dbReference type="EC" id="7.1.2.1"/>
    </reaction>
</comment>
<dbReference type="PRINTS" id="PR00119">
    <property type="entry name" value="CATATPASE"/>
</dbReference>
<evidence type="ECO:0000313" key="19">
    <source>
        <dbReference type="Proteomes" id="UP000298416"/>
    </source>
</evidence>
<keyword evidence="12 16" id="KW-1133">Transmembrane helix</keyword>
<dbReference type="EMBL" id="PNBA02000009">
    <property type="protein sequence ID" value="KAG6413043.1"/>
    <property type="molecule type" value="Genomic_DNA"/>
</dbReference>
<dbReference type="CDD" id="cd02076">
    <property type="entry name" value="P-type_ATPase_H"/>
    <property type="match status" value="1"/>
</dbReference>
<comment type="similarity">
    <text evidence="2 16">Belongs to the cation transport ATPase (P-type) (TC 3.A.3) family. Type IIIA subfamily.</text>
</comment>
<dbReference type="Gene3D" id="1.20.1110.10">
    <property type="entry name" value="Calcium-transporting ATPase, transmembrane domain"/>
    <property type="match status" value="1"/>
</dbReference>
<evidence type="ECO:0000256" key="4">
    <source>
        <dbReference type="ARBA" id="ARBA00022553"/>
    </source>
</evidence>
<dbReference type="InterPro" id="IPR023299">
    <property type="entry name" value="ATPase_P-typ_cyto_dom_N"/>
</dbReference>
<dbReference type="PRINTS" id="PR00120">
    <property type="entry name" value="HATPASE"/>
</dbReference>
<dbReference type="Gene3D" id="2.70.150.10">
    <property type="entry name" value="Calcium-transporting ATPase, cytoplasmic transduction domain A"/>
    <property type="match status" value="1"/>
</dbReference>
<dbReference type="InterPro" id="IPR004014">
    <property type="entry name" value="ATPase_P-typ_cation-transptr_N"/>
</dbReference>
<dbReference type="Proteomes" id="UP000298416">
    <property type="component" value="Unassembled WGS sequence"/>
</dbReference>
<evidence type="ECO:0000256" key="5">
    <source>
        <dbReference type="ARBA" id="ARBA00022692"/>
    </source>
</evidence>
<feature type="transmembrane region" description="Helical" evidence="16">
    <location>
        <begin position="242"/>
        <end position="264"/>
    </location>
</feature>
<evidence type="ECO:0000256" key="16">
    <source>
        <dbReference type="RuleBase" id="RU362083"/>
    </source>
</evidence>
<feature type="transmembrane region" description="Helical" evidence="16">
    <location>
        <begin position="93"/>
        <end position="109"/>
    </location>
</feature>
<dbReference type="Pfam" id="PF00690">
    <property type="entry name" value="Cation_ATPase_N"/>
    <property type="match status" value="1"/>
</dbReference>
<evidence type="ECO:0000313" key="18">
    <source>
        <dbReference type="EMBL" id="KAG6413043.1"/>
    </source>
</evidence>
<evidence type="ECO:0000256" key="7">
    <source>
        <dbReference type="ARBA" id="ARBA00022741"/>
    </source>
</evidence>
<keyword evidence="4" id="KW-0597">Phosphoprotein</keyword>
<feature type="transmembrane region" description="Helical" evidence="16">
    <location>
        <begin position="58"/>
        <end position="81"/>
    </location>
</feature>
<dbReference type="SUPFAM" id="SSF81665">
    <property type="entry name" value="Calcium ATPase, transmembrane domain M"/>
    <property type="match status" value="1"/>
</dbReference>
<keyword evidence="14 16" id="KW-0472">Membrane</keyword>
<dbReference type="Pfam" id="PF00702">
    <property type="entry name" value="Hydrolase"/>
    <property type="match status" value="1"/>
</dbReference>
<dbReference type="InterPro" id="IPR006534">
    <property type="entry name" value="P-type_ATPase_IIIA"/>
</dbReference>
<feature type="transmembrane region" description="Helical" evidence="16">
    <location>
        <begin position="276"/>
        <end position="298"/>
    </location>
</feature>
<reference evidence="18" key="2">
    <citation type="submission" date="2020-08" db="EMBL/GenBank/DDBJ databases">
        <title>Plant Genome Project.</title>
        <authorList>
            <person name="Zhang R.-G."/>
        </authorList>
    </citation>
    <scope>NUCLEOTIDE SEQUENCE</scope>
    <source>
        <strain evidence="18">Huo1</strain>
        <tissue evidence="18">Leaf</tissue>
    </source>
</reference>
<dbReference type="GO" id="GO:0046872">
    <property type="term" value="F:metal ion binding"/>
    <property type="evidence" value="ECO:0007669"/>
    <property type="project" value="UniProtKB-KW"/>
</dbReference>
<gene>
    <name evidence="18" type="ORF">SASPL_125742</name>
</gene>
<dbReference type="InterPro" id="IPR023298">
    <property type="entry name" value="ATPase_P-typ_TM_dom_sf"/>
</dbReference>
<evidence type="ECO:0000256" key="14">
    <source>
        <dbReference type="ARBA" id="ARBA00023136"/>
    </source>
</evidence>
<keyword evidence="3" id="KW-1003">Cell membrane</keyword>
<dbReference type="InterPro" id="IPR059000">
    <property type="entry name" value="ATPase_P-type_domA"/>
</dbReference>
<evidence type="ECO:0000256" key="8">
    <source>
        <dbReference type="ARBA" id="ARBA00022781"/>
    </source>
</evidence>
<dbReference type="FunFam" id="2.70.150.10:FF:000004">
    <property type="entry name" value="Plasma membrane ATPase"/>
    <property type="match status" value="1"/>
</dbReference>
<dbReference type="InterPro" id="IPR018303">
    <property type="entry name" value="ATPase_P-typ_P_site"/>
</dbReference>
<dbReference type="AlphaFoldDB" id="A0A8X8XJH2"/>
<feature type="domain" description="Cation-transporting P-type ATPase N-terminal" evidence="17">
    <location>
        <begin position="10"/>
        <end position="82"/>
    </location>
</feature>
<feature type="transmembrane region" description="Helical" evidence="16">
    <location>
        <begin position="781"/>
        <end position="802"/>
    </location>
</feature>
<dbReference type="InterPro" id="IPR036412">
    <property type="entry name" value="HAD-like_sf"/>
</dbReference>
<dbReference type="PROSITE" id="PS00154">
    <property type="entry name" value="ATPASE_E1_E2"/>
    <property type="match status" value="1"/>
</dbReference>
<evidence type="ECO:0000256" key="3">
    <source>
        <dbReference type="ARBA" id="ARBA00022475"/>
    </source>
</evidence>
<dbReference type="SMART" id="SM00831">
    <property type="entry name" value="Cation_ATPase_N"/>
    <property type="match status" value="1"/>
</dbReference>
<dbReference type="SUPFAM" id="SSF81653">
    <property type="entry name" value="Calcium ATPase, transduction domain A"/>
    <property type="match status" value="1"/>
</dbReference>
<dbReference type="InterPro" id="IPR023214">
    <property type="entry name" value="HAD_sf"/>
</dbReference>
<evidence type="ECO:0000256" key="9">
    <source>
        <dbReference type="ARBA" id="ARBA00022840"/>
    </source>
</evidence>
<dbReference type="SFLD" id="SFLDS00003">
    <property type="entry name" value="Haloacid_Dehalogenase"/>
    <property type="match status" value="1"/>
</dbReference>
<keyword evidence="16" id="KW-0813">Transport</keyword>
<dbReference type="InterPro" id="IPR044492">
    <property type="entry name" value="P_typ_ATPase_HD_dom"/>
</dbReference>
<name>A0A8X8XJH2_SALSN</name>
<feature type="transmembrane region" description="Helical" evidence="16">
    <location>
        <begin position="707"/>
        <end position="730"/>
    </location>
</feature>
<dbReference type="SFLD" id="SFLDG00002">
    <property type="entry name" value="C1.7:_P-type_atpase_like"/>
    <property type="match status" value="1"/>
</dbReference>
<evidence type="ECO:0000256" key="6">
    <source>
        <dbReference type="ARBA" id="ARBA00022723"/>
    </source>
</evidence>
<keyword evidence="6" id="KW-0479">Metal-binding</keyword>
<sequence length="869" mass="94589">MDPINIKDVDLEKIPVEEVFACLKCSREGLTSAEAAKRLEAFGANKLEEKNESKLLKFLGFMWNPLSWVMECAAIMAIMLAHGGGKPPDWQDFVGIMVLLIINSTISFIEENNAGNAAAALMAGLAPKTKAYVLRDGKWSEEEASILVPGDLISVKLGDIIPADARLLDGDPLKIDQSALTGESLPVTKNPGDQVYSGSTCKQGEIEAVVIATGINSFFGKAAHLVDNTNNVGHFQQVLTSIGNFCICSIAVGMLIEIIVMYPIQKRAYRQGIDNLLVLLIGGIPIAMPTVLSVTMAIGSHRLSEQGAITKRMTAIEEMAGMDVLCSDKTGTLTLNKLTVDKNLIDVFPGDLDADGLLLLAARASRVENQDAIDASIVNMLKDPKEARAGITEVHFLPFNPVEKRTAITYYDSNGNWQRSSKGAPEQIIELCGLKGEELNKAQTIIENFANRGLRSLGVARQSVPEKTKEGKGGAWEFVGLLPLFDPPRHDSAETIKRAIQLGVSVKMITGDQLAIGKETGRRLGMGTNMYPSSSLLGQTQHNSSMSVDELIEKADGFAGVFPEHKYEIVKRLQERNHICGMTGDGVNDAPALKKADIGIAVADATDAAQGASDIVLTEPGLSVIVSAVLTSRAIFQRMKNYTIYAVSITIRIVLGFMLIALIWKFDFSPFMVLIIALLNDGTIMTISKDRVKPSPVPDSWKLNEIFATGVVLGTYMAAMSVLFFYLAAHTNFFPDIFGVRSIRGTTDELTAALYLQVSIVSQALIFVTRSRSWSFVERPGILLMTAFVIAQLLATLVAVYANWEFARMKGIGWGWGGAIWVYSIVTYFPLDILKFIVRSVFDHKNNNGDDADKKARSSLTDRLSASDF</sequence>
<keyword evidence="8 16" id="KW-0375">Hydrogen ion transport</keyword>
<accession>A0A8X8XJH2</accession>
<evidence type="ECO:0000256" key="13">
    <source>
        <dbReference type="ARBA" id="ARBA00023065"/>
    </source>
</evidence>
<protein>
    <recommendedName>
        <fullName evidence="16">Plasma membrane ATPase</fullName>
        <ecNumber evidence="16">7.1.2.1</ecNumber>
    </recommendedName>
</protein>
<dbReference type="PANTHER" id="PTHR42861">
    <property type="entry name" value="CALCIUM-TRANSPORTING ATPASE"/>
    <property type="match status" value="1"/>
</dbReference>
<keyword evidence="19" id="KW-1185">Reference proteome</keyword>
<dbReference type="GO" id="GO:0005524">
    <property type="term" value="F:ATP binding"/>
    <property type="evidence" value="ECO:0007669"/>
    <property type="project" value="UniProtKB-UniRule"/>
</dbReference>
<feature type="transmembrane region" description="Helical" evidence="16">
    <location>
        <begin position="814"/>
        <end position="831"/>
    </location>
</feature>
<evidence type="ECO:0000256" key="10">
    <source>
        <dbReference type="ARBA" id="ARBA00022842"/>
    </source>
</evidence>
<evidence type="ECO:0000256" key="15">
    <source>
        <dbReference type="ARBA" id="ARBA00048122"/>
    </source>
</evidence>
<reference evidence="18" key="1">
    <citation type="submission" date="2018-01" db="EMBL/GenBank/DDBJ databases">
        <authorList>
            <person name="Mao J.F."/>
        </authorList>
    </citation>
    <scope>NUCLEOTIDE SEQUENCE</scope>
    <source>
        <strain evidence="18">Huo1</strain>
        <tissue evidence="18">Leaf</tissue>
    </source>
</reference>
<dbReference type="GO" id="GO:0120029">
    <property type="term" value="P:proton export across plasma membrane"/>
    <property type="evidence" value="ECO:0007669"/>
    <property type="project" value="UniProtKB-UniRule"/>
</dbReference>
<dbReference type="FunFam" id="3.40.50.1000:FF:000211">
    <property type="entry name" value="Plasma membrane ATPase"/>
    <property type="match status" value="1"/>
</dbReference>
<keyword evidence="13 16" id="KW-0406">Ion transport</keyword>
<dbReference type="NCBIfam" id="TIGR01647">
    <property type="entry name" value="ATPase-IIIA_H"/>
    <property type="match status" value="1"/>
</dbReference>
<dbReference type="GO" id="GO:0016887">
    <property type="term" value="F:ATP hydrolysis activity"/>
    <property type="evidence" value="ECO:0007669"/>
    <property type="project" value="InterPro"/>
</dbReference>
<dbReference type="SFLD" id="SFLDF00027">
    <property type="entry name" value="p-type_atpase"/>
    <property type="match status" value="1"/>
</dbReference>
<dbReference type="Pfam" id="PF00122">
    <property type="entry name" value="E1-E2_ATPase"/>
    <property type="match status" value="1"/>
</dbReference>
<feature type="transmembrane region" description="Helical" evidence="16">
    <location>
        <begin position="642"/>
        <end position="664"/>
    </location>
</feature>
<dbReference type="Gene3D" id="3.40.1110.10">
    <property type="entry name" value="Calcium-transporting ATPase, cytoplasmic domain N"/>
    <property type="match status" value="1"/>
</dbReference>
<evidence type="ECO:0000256" key="12">
    <source>
        <dbReference type="ARBA" id="ARBA00022989"/>
    </source>
</evidence>
<organism evidence="18">
    <name type="scientific">Salvia splendens</name>
    <name type="common">Scarlet sage</name>
    <dbReference type="NCBI Taxonomy" id="180675"/>
    <lineage>
        <taxon>Eukaryota</taxon>
        <taxon>Viridiplantae</taxon>
        <taxon>Streptophyta</taxon>
        <taxon>Embryophyta</taxon>
        <taxon>Tracheophyta</taxon>
        <taxon>Spermatophyta</taxon>
        <taxon>Magnoliopsida</taxon>
        <taxon>eudicotyledons</taxon>
        <taxon>Gunneridae</taxon>
        <taxon>Pentapetalae</taxon>
        <taxon>asterids</taxon>
        <taxon>lamiids</taxon>
        <taxon>Lamiales</taxon>
        <taxon>Lamiaceae</taxon>
        <taxon>Nepetoideae</taxon>
        <taxon>Mentheae</taxon>
        <taxon>Salviinae</taxon>
        <taxon>Salvia</taxon>
        <taxon>Salvia subgen. Calosphace</taxon>
        <taxon>core Calosphace</taxon>
    </lineage>
</organism>